<accession>A0A1I7UGR7</accession>
<keyword evidence="4 6" id="KW-1133">Transmembrane helix</keyword>
<comment type="subcellular location">
    <subcellularLocation>
        <location evidence="1">Membrane</location>
        <topology evidence="1">Multi-pass membrane protein</topology>
    </subcellularLocation>
</comment>
<dbReference type="Proteomes" id="UP000095282">
    <property type="component" value="Unplaced"/>
</dbReference>
<dbReference type="eggNOG" id="ENOG502TFT7">
    <property type="taxonomic scope" value="Eukaryota"/>
</dbReference>
<feature type="transmembrane region" description="Helical" evidence="6">
    <location>
        <begin position="35"/>
        <end position="58"/>
    </location>
</feature>
<feature type="transmembrane region" description="Helical" evidence="6">
    <location>
        <begin position="5"/>
        <end position="23"/>
    </location>
</feature>
<evidence type="ECO:0000256" key="1">
    <source>
        <dbReference type="ARBA" id="ARBA00004141"/>
    </source>
</evidence>
<evidence type="ECO:0000313" key="7">
    <source>
        <dbReference type="Proteomes" id="UP000095282"/>
    </source>
</evidence>
<evidence type="ECO:0000256" key="2">
    <source>
        <dbReference type="ARBA" id="ARBA00006803"/>
    </source>
</evidence>
<evidence type="ECO:0000313" key="8">
    <source>
        <dbReference type="WBParaSite" id="Csp11.Scaffold629.g9165.t1"/>
    </source>
</evidence>
<dbReference type="GO" id="GO:0007606">
    <property type="term" value="P:sensory perception of chemical stimulus"/>
    <property type="evidence" value="ECO:0007669"/>
    <property type="project" value="InterPro"/>
</dbReference>
<dbReference type="AlphaFoldDB" id="A0A1I7UGR7"/>
<dbReference type="InterPro" id="IPR004151">
    <property type="entry name" value="7TM_GPCR_serpentine_rcpt_Sre"/>
</dbReference>
<evidence type="ECO:0000256" key="5">
    <source>
        <dbReference type="ARBA" id="ARBA00023136"/>
    </source>
</evidence>
<protein>
    <submittedName>
        <fullName evidence="8">Serpentine receptor class gamma</fullName>
    </submittedName>
</protein>
<evidence type="ECO:0000256" key="6">
    <source>
        <dbReference type="SAM" id="Phobius"/>
    </source>
</evidence>
<dbReference type="GO" id="GO:0016020">
    <property type="term" value="C:membrane"/>
    <property type="evidence" value="ECO:0007669"/>
    <property type="project" value="UniProtKB-SubCell"/>
</dbReference>
<keyword evidence="3 6" id="KW-0812">Transmembrane</keyword>
<organism evidence="7 8">
    <name type="scientific">Caenorhabditis tropicalis</name>
    <dbReference type="NCBI Taxonomy" id="1561998"/>
    <lineage>
        <taxon>Eukaryota</taxon>
        <taxon>Metazoa</taxon>
        <taxon>Ecdysozoa</taxon>
        <taxon>Nematoda</taxon>
        <taxon>Chromadorea</taxon>
        <taxon>Rhabditida</taxon>
        <taxon>Rhabditina</taxon>
        <taxon>Rhabditomorpha</taxon>
        <taxon>Rhabditoidea</taxon>
        <taxon>Rhabditidae</taxon>
        <taxon>Peloderinae</taxon>
        <taxon>Caenorhabditis</taxon>
    </lineage>
</organism>
<dbReference type="WBParaSite" id="Csp11.Scaffold629.g9165.t1">
    <property type="protein sequence ID" value="Csp11.Scaffold629.g9165.t1"/>
    <property type="gene ID" value="Csp11.Scaffold629.g9165"/>
</dbReference>
<keyword evidence="5 6" id="KW-0472">Membrane</keyword>
<keyword evidence="7" id="KW-1185">Reference proteome</keyword>
<reference evidence="8" key="1">
    <citation type="submission" date="2016-11" db="UniProtKB">
        <authorList>
            <consortium name="WormBaseParasite"/>
        </authorList>
    </citation>
    <scope>IDENTIFICATION</scope>
</reference>
<name>A0A1I7UGR7_9PELO</name>
<evidence type="ECO:0000256" key="3">
    <source>
        <dbReference type="ARBA" id="ARBA00022692"/>
    </source>
</evidence>
<proteinExistence type="inferred from homology"/>
<evidence type="ECO:0000256" key="4">
    <source>
        <dbReference type="ARBA" id="ARBA00022989"/>
    </source>
</evidence>
<comment type="similarity">
    <text evidence="2">Belongs to the nematode receptor-like protein sre family.</text>
</comment>
<dbReference type="Pfam" id="PF03125">
    <property type="entry name" value="Sre"/>
    <property type="match status" value="1"/>
</dbReference>
<sequence length="103" mass="12113">MIHIMVIGVGLLIMTTAITILLADLDLISSNHTVFVFFALEKLIHLNPIFISIAVFVIKPTWIRRLIRLIPIRWNYRTHAYVEKEKKRSSEADVHFQQLKNMW</sequence>